<gene>
    <name evidence="6" type="ORF">BU16DRAFT_231853</name>
</gene>
<dbReference type="InterPro" id="IPR026054">
    <property type="entry name" value="Nucleoporin"/>
</dbReference>
<keyword evidence="2" id="KW-0813">Transport</keyword>
<dbReference type="InterPro" id="IPR015943">
    <property type="entry name" value="WD40/YVTN_repeat-like_dom_sf"/>
</dbReference>
<feature type="region of interest" description="Disordered" evidence="4">
    <location>
        <begin position="634"/>
        <end position="1056"/>
    </location>
</feature>
<dbReference type="GO" id="GO:0006405">
    <property type="term" value="P:RNA export from nucleus"/>
    <property type="evidence" value="ECO:0007669"/>
    <property type="project" value="TreeGrafter"/>
</dbReference>
<dbReference type="Pfam" id="PF16755">
    <property type="entry name" value="Beta-prop_NUP159_NUP214"/>
    <property type="match status" value="1"/>
</dbReference>
<keyword evidence="3" id="KW-0539">Nucleus</keyword>
<dbReference type="InterPro" id="IPR039462">
    <property type="entry name" value="Nup159/Nup146_N"/>
</dbReference>
<dbReference type="SUPFAM" id="SSF117289">
    <property type="entry name" value="Nucleoporin domain"/>
    <property type="match status" value="1"/>
</dbReference>
<evidence type="ECO:0000256" key="3">
    <source>
        <dbReference type="ARBA" id="ARBA00023242"/>
    </source>
</evidence>
<sequence length="1417" mass="148637">MSAQVQLGPELERLDDIETLGFAGLKGDKKLKLLPTPWPENSLPPPTSSLFSVASRTGILAGAGPDVLVIATTKSVRDTLTGNGEDVKDAAGVKAFTPQVTIPLPRLSQIAFSSNESFLVVSAEQGGGLAVYEVSKLQEPNPQPAFQIPTNGTSVRALIPNPAPEVEDLFSIVLTDGSLLLAHLKEQKLVQGPTGDTVLHRNVSSISWSARGKQLVAGLGDGTAVQIKQDGSIVAQIPRPPEIGADQHVASIYWLDNDTFFVTHCPTQRPEEIDSPSHHIITTDKGRANFSFSKIGDEPCFPVLEGKRGYPYHYFLTRLRRWDELDDLLILISTDSTDVGTLTKSSKPLAPGGAVNVYAATNLEDSRRAMVPPEIFSDDAKSGNLSDSSVIGVALDLSATDVVLGPIPKEEEIDRSSTPLPAFMLLNHEGVLCAWWIVYNDSIKAGTAYPGLIAASSATPATISAATPTKPAEEAPKPLPQPSMFGAVGGGFAKPATPAFGAGGFGTPSGGAKFGQSAFPSSTPLGAPAAAGFGKSSFSSVTTPAFGTPSTLAFGSTATPAFGSTGGIGNRASPWAAQATTPKKTDAPGGGFASFGGAASGFGKLASNTPSQSPFAAAGNAPVSGFGALGQSKPGSLFGQKPEPTSFTGTTKDSFGSTVTIGSSFGGGATPSSWAQTPAQPPSLFGGAQTSSFASTNVSSLGDSDDAQNRERDEATPTPQVPPTEQPKGLFATGGFKLDSSFKGDGSAQDDLPKPRQPSSSSLFGGSFLSGVDSKPKEPATPVKGEELSPPRAGEASTTPAAQPSFQSINRPSLFGGPSTTPSHTPAKEPPKPAQTPAAPSPPESPGGEDAPLPPDPMTFKPKETSNDDLPPIAGSPPVQVEAPDSSPISSPESSSRGSEGNISVEEHEESEEEPESNKPRLLAQKPTWSFGHSGLGQSPQIPPQAPTPPVKSGTSSRSRNQSRSPSRSPVRNLFQQSSTPAGNPFTTQKGPALFPPNRPQDSLRSPSPQRSASASVLGQHQKASRTASPFAVPAAQPPPQPPAPAPEVSDLSDDENDRIRQELKAELIPSRRLDPFVAHQNYTGGSETKTGVPAQIETVYRDINSMIDTLGLNARSLASFVKFHDESSRGDAITRDDLDTALDEGEDGDWDSAWCLAEIEQLVVLETEMGKTLADGRLTHVHDKLLQLAGLSQDVHKLRTRVADVKLQIQARNDPASVERLRLQPLSADVAKMQQELRDSFAALLKRLATAEEDVVLLRAKLAGAGKGGRGARTQVPTVEAVTRTIEKMTAMVSKKSVDIDMLENAVRKLNIKERASLRASTRGRGEREGSPFSTPPRSSRAGAVVLRGSLRESTTTGRYGLFDTPDGTPQKGGKEGVSREAVRVFVEKKATRRKLGEFLARAVQERGTKVTQVGA</sequence>
<comment type="subcellular location">
    <subcellularLocation>
        <location evidence="1">Nucleus</location>
    </subcellularLocation>
</comment>
<evidence type="ECO:0000313" key="7">
    <source>
        <dbReference type="Proteomes" id="UP000799750"/>
    </source>
</evidence>
<feature type="compositionally biased region" description="Low complexity" evidence="4">
    <location>
        <begin position="1003"/>
        <end position="1016"/>
    </location>
</feature>
<feature type="compositionally biased region" description="Polar residues" evidence="4">
    <location>
        <begin position="796"/>
        <end position="811"/>
    </location>
</feature>
<feature type="compositionally biased region" description="Pro residues" evidence="4">
    <location>
        <begin position="941"/>
        <end position="950"/>
    </location>
</feature>
<feature type="compositionally biased region" description="Low complexity" evidence="4">
    <location>
        <begin position="759"/>
        <end position="771"/>
    </location>
</feature>
<dbReference type="OrthoDB" id="248320at2759"/>
<feature type="compositionally biased region" description="Polar residues" evidence="4">
    <location>
        <begin position="974"/>
        <end position="990"/>
    </location>
</feature>
<dbReference type="PANTHER" id="PTHR23193">
    <property type="entry name" value="NUCLEAR PORE COMPLEX PROTEIN NUP"/>
    <property type="match status" value="1"/>
</dbReference>
<feature type="domain" description="Nucleoporin Nup159/Nup146 N-terminal" evidence="5">
    <location>
        <begin position="44"/>
        <end position="432"/>
    </location>
</feature>
<evidence type="ECO:0000313" key="6">
    <source>
        <dbReference type="EMBL" id="KAF2499943.1"/>
    </source>
</evidence>
<accession>A0A6A6R874</accession>
<dbReference type="Proteomes" id="UP000799750">
    <property type="component" value="Unassembled WGS sequence"/>
</dbReference>
<dbReference type="GO" id="GO:0017056">
    <property type="term" value="F:structural constituent of nuclear pore"/>
    <property type="evidence" value="ECO:0007669"/>
    <property type="project" value="TreeGrafter"/>
</dbReference>
<feature type="compositionally biased region" description="Pro residues" evidence="4">
    <location>
        <begin position="1036"/>
        <end position="1046"/>
    </location>
</feature>
<feature type="compositionally biased region" description="Low complexity" evidence="4">
    <location>
        <begin position="886"/>
        <end position="904"/>
    </location>
</feature>
<dbReference type="GO" id="GO:0005643">
    <property type="term" value="C:nuclear pore"/>
    <property type="evidence" value="ECO:0007669"/>
    <property type="project" value="TreeGrafter"/>
</dbReference>
<evidence type="ECO:0000256" key="1">
    <source>
        <dbReference type="ARBA" id="ARBA00004123"/>
    </source>
</evidence>
<dbReference type="GO" id="GO:0008139">
    <property type="term" value="F:nuclear localization sequence binding"/>
    <property type="evidence" value="ECO:0007669"/>
    <property type="project" value="TreeGrafter"/>
</dbReference>
<evidence type="ECO:0000256" key="4">
    <source>
        <dbReference type="SAM" id="MobiDB-lite"/>
    </source>
</evidence>
<dbReference type="Gene3D" id="2.130.10.10">
    <property type="entry name" value="YVTN repeat-like/Quinoprotein amine dehydrogenase"/>
    <property type="match status" value="1"/>
</dbReference>
<keyword evidence="7" id="KW-1185">Reference proteome</keyword>
<dbReference type="EMBL" id="MU004183">
    <property type="protein sequence ID" value="KAF2499943.1"/>
    <property type="molecule type" value="Genomic_DNA"/>
</dbReference>
<proteinExistence type="predicted"/>
<feature type="compositionally biased region" description="Polar residues" evidence="4">
    <location>
        <begin position="688"/>
        <end position="702"/>
    </location>
</feature>
<feature type="compositionally biased region" description="Basic and acidic residues" evidence="4">
    <location>
        <begin position="774"/>
        <end position="789"/>
    </location>
</feature>
<protein>
    <recommendedName>
        <fullName evidence="5">Nucleoporin Nup159/Nup146 N-terminal domain-containing protein</fullName>
    </recommendedName>
</protein>
<name>A0A6A6R874_9PEZI</name>
<reference evidence="6" key="1">
    <citation type="journal article" date="2020" name="Stud. Mycol.">
        <title>101 Dothideomycetes genomes: a test case for predicting lifestyles and emergence of pathogens.</title>
        <authorList>
            <person name="Haridas S."/>
            <person name="Albert R."/>
            <person name="Binder M."/>
            <person name="Bloem J."/>
            <person name="Labutti K."/>
            <person name="Salamov A."/>
            <person name="Andreopoulos B."/>
            <person name="Baker S."/>
            <person name="Barry K."/>
            <person name="Bills G."/>
            <person name="Bluhm B."/>
            <person name="Cannon C."/>
            <person name="Castanera R."/>
            <person name="Culley D."/>
            <person name="Daum C."/>
            <person name="Ezra D."/>
            <person name="Gonzalez J."/>
            <person name="Henrissat B."/>
            <person name="Kuo A."/>
            <person name="Liang C."/>
            <person name="Lipzen A."/>
            <person name="Lutzoni F."/>
            <person name="Magnuson J."/>
            <person name="Mondo S."/>
            <person name="Nolan M."/>
            <person name="Ohm R."/>
            <person name="Pangilinan J."/>
            <person name="Park H.-J."/>
            <person name="Ramirez L."/>
            <person name="Alfaro M."/>
            <person name="Sun H."/>
            <person name="Tritt A."/>
            <person name="Yoshinaga Y."/>
            <person name="Zwiers L.-H."/>
            <person name="Turgeon B."/>
            <person name="Goodwin S."/>
            <person name="Spatafora J."/>
            <person name="Crous P."/>
            <person name="Grigoriev I."/>
        </authorList>
    </citation>
    <scope>NUCLEOTIDE SEQUENCE</scope>
    <source>
        <strain evidence="6">CBS 269.34</strain>
    </source>
</reference>
<feature type="region of interest" description="Disordered" evidence="4">
    <location>
        <begin position="1318"/>
        <end position="1380"/>
    </location>
</feature>
<organism evidence="6 7">
    <name type="scientific">Lophium mytilinum</name>
    <dbReference type="NCBI Taxonomy" id="390894"/>
    <lineage>
        <taxon>Eukaryota</taxon>
        <taxon>Fungi</taxon>
        <taxon>Dikarya</taxon>
        <taxon>Ascomycota</taxon>
        <taxon>Pezizomycotina</taxon>
        <taxon>Dothideomycetes</taxon>
        <taxon>Pleosporomycetidae</taxon>
        <taxon>Mytilinidiales</taxon>
        <taxon>Mytilinidiaceae</taxon>
        <taxon>Lophium</taxon>
    </lineage>
</organism>
<feature type="compositionally biased region" description="Low complexity" evidence="4">
    <location>
        <begin position="956"/>
        <end position="973"/>
    </location>
</feature>
<evidence type="ECO:0000259" key="5">
    <source>
        <dbReference type="Pfam" id="PF16755"/>
    </source>
</evidence>
<evidence type="ECO:0000256" key="2">
    <source>
        <dbReference type="ARBA" id="ARBA00022448"/>
    </source>
</evidence>
<dbReference type="GO" id="GO:0006606">
    <property type="term" value="P:protein import into nucleus"/>
    <property type="evidence" value="ECO:0007669"/>
    <property type="project" value="TreeGrafter"/>
</dbReference>
<dbReference type="PANTHER" id="PTHR23193:SF23">
    <property type="entry name" value="NUCLEAR PORE COMPLEX PROTEIN NUP153"/>
    <property type="match status" value="1"/>
</dbReference>
<feature type="compositionally biased region" description="Polar residues" evidence="4">
    <location>
        <begin position="643"/>
        <end position="663"/>
    </location>
</feature>